<dbReference type="OrthoDB" id="1415098at2"/>
<dbReference type="Proteomes" id="UP000321080">
    <property type="component" value="Unassembled WGS sequence"/>
</dbReference>
<dbReference type="InterPro" id="IPR057036">
    <property type="entry name" value="Beta-tre_PLH30"/>
</dbReference>
<sequence>MKKNTFKFLLFFSFSCLSLFLTAQTAPDEDTNPDITCPVSGEFENATRTSSDLPSPVNVGTIDDRTCYADYSESNVYGKTWGVYNITYDSNHLDTTLQPRIERSLSRSQETGVGSYARFTGTFRVLEVGDTSGTNSDGTYIAQAKGKHTGGGGSADPAICLYLAKPVYGTGADAAKQVSFDIYAERILYRGGEGLNIGREVIFLKNITKDAETSFELEVGFRVDPDDATKKIHYCDAVIGGEAFNWNIPEPEKGTESGIRYGAYRVKGGRGQIRWANTAYQKAEVEDTGGSGPSDDIYRLRNVATGKFLTAVGNSATPVTMTDSGEAINTHWTFVESGAYYNIDSEDKGNNIDVLRAINADPYLVVSTGKDAPTTDTDKSWTIHYDELEDTYRFESRFGRYLYHETDGSVYHKDVPATDDRSIWEVIPTSESLSIDKNELLSAVRVFPNPANDNFTIGLKNLDNVKVKIFDVLGKTIFESQSSDENLKINNDGRFKSGIYLIKVIDNANRVYHTRLVMK</sequence>
<dbReference type="InterPro" id="IPR054591">
    <property type="entry name" value="PL28"/>
</dbReference>
<accession>A0A5C7GNG4</accession>
<feature type="domain" description="PL28 ulvan lyase" evidence="4">
    <location>
        <begin position="26"/>
        <end position="283"/>
    </location>
</feature>
<dbReference type="NCBIfam" id="TIGR04183">
    <property type="entry name" value="Por_Secre_tail"/>
    <property type="match status" value="1"/>
</dbReference>
<comment type="caution">
    <text evidence="6">The sequence shown here is derived from an EMBL/GenBank/DDBJ whole genome shotgun (WGS) entry which is preliminary data.</text>
</comment>
<evidence type="ECO:0000259" key="5">
    <source>
        <dbReference type="Pfam" id="PF24208"/>
    </source>
</evidence>
<dbReference type="EMBL" id="VRKQ01000008">
    <property type="protein sequence ID" value="TXG39501.1"/>
    <property type="molecule type" value="Genomic_DNA"/>
</dbReference>
<dbReference type="Pfam" id="PF18962">
    <property type="entry name" value="Por_Secre_tail"/>
    <property type="match status" value="1"/>
</dbReference>
<dbReference type="RefSeq" id="WP_147767071.1">
    <property type="nucleotide sequence ID" value="NZ_VRKQ01000008.1"/>
</dbReference>
<protein>
    <submittedName>
        <fullName evidence="6">T9SS type A sorting domain-containing protein</fullName>
    </submittedName>
</protein>
<dbReference type="AlphaFoldDB" id="A0A5C7GNG4"/>
<dbReference type="Pfam" id="PF22826">
    <property type="entry name" value="PL28"/>
    <property type="match status" value="1"/>
</dbReference>
<evidence type="ECO:0000259" key="4">
    <source>
        <dbReference type="Pfam" id="PF22826"/>
    </source>
</evidence>
<dbReference type="CDD" id="cd00161">
    <property type="entry name" value="beta-trefoil_Ricin-like"/>
    <property type="match status" value="1"/>
</dbReference>
<dbReference type="Gene3D" id="2.80.10.50">
    <property type="match status" value="1"/>
</dbReference>
<evidence type="ECO:0000313" key="7">
    <source>
        <dbReference type="Proteomes" id="UP000321080"/>
    </source>
</evidence>
<evidence type="ECO:0000313" key="6">
    <source>
        <dbReference type="EMBL" id="TXG39501.1"/>
    </source>
</evidence>
<feature type="signal peptide" evidence="2">
    <location>
        <begin position="1"/>
        <end position="23"/>
    </location>
</feature>
<gene>
    <name evidence="6" type="ORF">FUA22_06425</name>
</gene>
<evidence type="ECO:0000256" key="1">
    <source>
        <dbReference type="ARBA" id="ARBA00022729"/>
    </source>
</evidence>
<dbReference type="SUPFAM" id="SSF50370">
    <property type="entry name" value="Ricin B-like lectins"/>
    <property type="match status" value="1"/>
</dbReference>
<feature type="chain" id="PRO_5023112128" evidence="2">
    <location>
        <begin position="24"/>
        <end position="519"/>
    </location>
</feature>
<evidence type="ECO:0000256" key="2">
    <source>
        <dbReference type="SAM" id="SignalP"/>
    </source>
</evidence>
<feature type="domain" description="Endo-acting ulvan lyase beta-trefoil" evidence="5">
    <location>
        <begin position="298"/>
        <end position="424"/>
    </location>
</feature>
<evidence type="ECO:0000259" key="3">
    <source>
        <dbReference type="Pfam" id="PF18962"/>
    </source>
</evidence>
<dbReference type="InterPro" id="IPR026444">
    <property type="entry name" value="Secre_tail"/>
</dbReference>
<organism evidence="6 7">
    <name type="scientific">Seonamhaeicola maritimus</name>
    <dbReference type="NCBI Taxonomy" id="2591822"/>
    <lineage>
        <taxon>Bacteria</taxon>
        <taxon>Pseudomonadati</taxon>
        <taxon>Bacteroidota</taxon>
        <taxon>Flavobacteriia</taxon>
        <taxon>Flavobacteriales</taxon>
        <taxon>Flavobacteriaceae</taxon>
    </lineage>
</organism>
<keyword evidence="7" id="KW-1185">Reference proteome</keyword>
<keyword evidence="1 2" id="KW-0732">Signal</keyword>
<feature type="domain" description="Secretion system C-terminal sorting" evidence="3">
    <location>
        <begin position="446"/>
        <end position="516"/>
    </location>
</feature>
<proteinExistence type="predicted"/>
<dbReference type="Pfam" id="PF24208">
    <property type="entry name" value="Beta-tre_PLH30"/>
    <property type="match status" value="1"/>
</dbReference>
<name>A0A5C7GNG4_9FLAO</name>
<dbReference type="InterPro" id="IPR035992">
    <property type="entry name" value="Ricin_B-like_lectins"/>
</dbReference>
<reference evidence="6 7" key="1">
    <citation type="submission" date="2019-08" db="EMBL/GenBank/DDBJ databases">
        <title>Seonamhaeicola sediminis sp. nov., isolated from marine sediment.</title>
        <authorList>
            <person name="Cao W.R."/>
        </authorList>
    </citation>
    <scope>NUCLEOTIDE SEQUENCE [LARGE SCALE GENOMIC DNA]</scope>
    <source>
        <strain evidence="6 7">1505</strain>
    </source>
</reference>